<dbReference type="GO" id="GO:0032299">
    <property type="term" value="C:ribonuclease H2 complex"/>
    <property type="evidence" value="ECO:0007669"/>
    <property type="project" value="InterPro"/>
</dbReference>
<dbReference type="CDD" id="cd09271">
    <property type="entry name" value="RNase_H2-C"/>
    <property type="match status" value="1"/>
</dbReference>
<evidence type="ECO:0000313" key="1">
    <source>
        <dbReference type="EMBL" id="PSK37039.1"/>
    </source>
</evidence>
<dbReference type="Pfam" id="PF08615">
    <property type="entry name" value="RNase_H2_suC"/>
    <property type="match status" value="1"/>
</dbReference>
<dbReference type="GO" id="GO:0006401">
    <property type="term" value="P:RNA catabolic process"/>
    <property type="evidence" value="ECO:0007669"/>
    <property type="project" value="InterPro"/>
</dbReference>
<dbReference type="RefSeq" id="XP_024712890.1">
    <property type="nucleotide sequence ID" value="XM_024858803.1"/>
</dbReference>
<comment type="caution">
    <text evidence="1">The sequence shown here is derived from an EMBL/GenBank/DDBJ whole genome shotgun (WGS) entry which is preliminary data.</text>
</comment>
<dbReference type="Proteomes" id="UP000241107">
    <property type="component" value="Unassembled WGS sequence"/>
</dbReference>
<sequence>MVGRLDLTNGNELPFATASVIPVSIRYSGNAAVNDYFEASSNKESQGGKTVDVRNFRGLKLVGQQVKVESHDVYLVNKNEVVSQNEDDNITTSNLYHAIAKVDNVVVYGHDSTPSSNDKWTLVNEWIEISDIIHGI</sequence>
<dbReference type="GeneID" id="36566853"/>
<reference evidence="1 2" key="1">
    <citation type="submission" date="2018-03" db="EMBL/GenBank/DDBJ databases">
        <title>Candida pseudohaemulonii genome assembly and annotation.</title>
        <authorList>
            <person name="Munoz J.F."/>
            <person name="Gade L.G."/>
            <person name="Chow N.A."/>
            <person name="Litvintseva A.P."/>
            <person name="Loparev V.N."/>
            <person name="Cuomo C.A."/>
        </authorList>
    </citation>
    <scope>NUCLEOTIDE SEQUENCE [LARGE SCALE GENOMIC DNA]</scope>
    <source>
        <strain evidence="1 2">B12108</strain>
    </source>
</reference>
<dbReference type="PANTHER" id="PTHR47204">
    <property type="entry name" value="OS02G0168900 PROTEIN"/>
    <property type="match status" value="1"/>
</dbReference>
<dbReference type="STRING" id="418784.A0A2P7YM52"/>
<dbReference type="Gene3D" id="2.40.128.680">
    <property type="match status" value="1"/>
</dbReference>
<evidence type="ECO:0000313" key="2">
    <source>
        <dbReference type="Proteomes" id="UP000241107"/>
    </source>
</evidence>
<dbReference type="VEuPathDB" id="FungiDB:C7M61_003465"/>
<dbReference type="EMBL" id="PYFQ01000009">
    <property type="protein sequence ID" value="PSK37039.1"/>
    <property type="molecule type" value="Genomic_DNA"/>
</dbReference>
<proteinExistence type="predicted"/>
<dbReference type="PANTHER" id="PTHR47204:SF1">
    <property type="entry name" value="RIBONUCLEASE H2 SUBUNIT C"/>
    <property type="match status" value="1"/>
</dbReference>
<accession>A0A2P7YM52</accession>
<dbReference type="OrthoDB" id="6222486at2759"/>
<dbReference type="InterPro" id="IPR013924">
    <property type="entry name" value="RNase_H2_suC"/>
</dbReference>
<gene>
    <name evidence="1" type="ORF">C7M61_003465</name>
</gene>
<protein>
    <submittedName>
        <fullName evidence="1">Uncharacterized protein</fullName>
    </submittedName>
</protein>
<dbReference type="AlphaFoldDB" id="A0A2P7YM52"/>
<keyword evidence="2" id="KW-1185">Reference proteome</keyword>
<name>A0A2P7YM52_9ASCO</name>
<organism evidence="1 2">
    <name type="scientific">Candidozyma pseudohaemuli</name>
    <dbReference type="NCBI Taxonomy" id="418784"/>
    <lineage>
        <taxon>Eukaryota</taxon>
        <taxon>Fungi</taxon>
        <taxon>Dikarya</taxon>
        <taxon>Ascomycota</taxon>
        <taxon>Saccharomycotina</taxon>
        <taxon>Pichiomycetes</taxon>
        <taxon>Metschnikowiaceae</taxon>
        <taxon>Candidozyma</taxon>
    </lineage>
</organism>